<evidence type="ECO:0000256" key="9">
    <source>
        <dbReference type="ARBA" id="ARBA00023136"/>
    </source>
</evidence>
<feature type="chain" id="PRO_5028477526" evidence="15">
    <location>
        <begin position="24"/>
        <end position="1039"/>
    </location>
</feature>
<keyword evidence="10 12" id="KW-1015">Disulfide bond</keyword>
<feature type="disulfide bond" evidence="12">
    <location>
        <begin position="821"/>
        <end position="882"/>
    </location>
</feature>
<evidence type="ECO:0000256" key="3">
    <source>
        <dbReference type="ARBA" id="ARBA00022475"/>
    </source>
</evidence>
<evidence type="ECO:0000256" key="10">
    <source>
        <dbReference type="ARBA" id="ARBA00023157"/>
    </source>
</evidence>
<keyword evidence="11" id="KW-0325">Glycoprotein</keyword>
<dbReference type="SUPFAM" id="SSF56487">
    <property type="entry name" value="SRCR-like"/>
    <property type="match status" value="8"/>
</dbReference>
<feature type="domain" description="SRCR" evidence="16">
    <location>
        <begin position="551"/>
        <end position="651"/>
    </location>
</feature>
<feature type="disulfide bond" evidence="12">
    <location>
        <begin position="365"/>
        <end position="429"/>
    </location>
</feature>
<evidence type="ECO:0000256" key="8">
    <source>
        <dbReference type="ARBA" id="ARBA00022989"/>
    </source>
</evidence>
<feature type="disulfide bond" evidence="12">
    <location>
        <begin position="620"/>
        <end position="630"/>
    </location>
</feature>
<feature type="disulfide bond" evidence="12">
    <location>
        <begin position="589"/>
        <end position="650"/>
    </location>
</feature>
<feature type="domain" description="SRCR" evidence="16">
    <location>
        <begin position="783"/>
        <end position="883"/>
    </location>
</feature>
<feature type="disulfide bond" evidence="12">
    <location>
        <begin position="409"/>
        <end position="419"/>
    </location>
</feature>
<feature type="disulfide bond" evidence="12">
    <location>
        <begin position="307"/>
        <end position="317"/>
    </location>
</feature>
<feature type="domain" description="SRCR" evidence="16">
    <location>
        <begin position="136"/>
        <end position="233"/>
    </location>
</feature>
<feature type="disulfide bond" evidence="12">
    <location>
        <begin position="576"/>
        <end position="640"/>
    </location>
</feature>
<dbReference type="FunFam" id="3.10.250.10:FF:000033">
    <property type="entry name" value="Scavenger receptor family member expressed on T cells 1"/>
    <property type="match status" value="1"/>
</dbReference>
<organism evidence="17 18">
    <name type="scientific">Octodon degus</name>
    <name type="common">Degu</name>
    <name type="synonym">Sciurus degus</name>
    <dbReference type="NCBI Taxonomy" id="10160"/>
    <lineage>
        <taxon>Eukaryota</taxon>
        <taxon>Metazoa</taxon>
        <taxon>Chordata</taxon>
        <taxon>Craniata</taxon>
        <taxon>Vertebrata</taxon>
        <taxon>Euteleostomi</taxon>
        <taxon>Mammalia</taxon>
        <taxon>Eutheria</taxon>
        <taxon>Euarchontoglires</taxon>
        <taxon>Glires</taxon>
        <taxon>Rodentia</taxon>
        <taxon>Hystricomorpha</taxon>
        <taxon>Octodontidae</taxon>
        <taxon>Octodon</taxon>
    </lineage>
</organism>
<dbReference type="GO" id="GO:0005737">
    <property type="term" value="C:cytoplasm"/>
    <property type="evidence" value="ECO:0007669"/>
    <property type="project" value="UniProtKB-ARBA"/>
</dbReference>
<evidence type="ECO:0000256" key="14">
    <source>
        <dbReference type="SAM" id="Phobius"/>
    </source>
</evidence>
<evidence type="ECO:0000256" key="1">
    <source>
        <dbReference type="ARBA" id="ARBA00004251"/>
    </source>
</evidence>
<dbReference type="FunFam" id="3.10.250.10:FF:000002">
    <property type="entry name" value="Scavenger receptor cysteine-rich type 1 protein M130"/>
    <property type="match status" value="2"/>
</dbReference>
<dbReference type="GeneID" id="105740885"/>
<evidence type="ECO:0000256" key="2">
    <source>
        <dbReference type="ARBA" id="ARBA00004613"/>
    </source>
</evidence>
<name>A0A6P3V9R2_OCTDE</name>
<feature type="disulfide bond" evidence="12">
    <location>
        <begin position="484"/>
        <end position="545"/>
    </location>
</feature>
<dbReference type="GO" id="GO:0009897">
    <property type="term" value="C:external side of plasma membrane"/>
    <property type="evidence" value="ECO:0007669"/>
    <property type="project" value="TreeGrafter"/>
</dbReference>
<keyword evidence="4" id="KW-0964">Secreted</keyword>
<dbReference type="SMART" id="SM00202">
    <property type="entry name" value="SR"/>
    <property type="match status" value="8"/>
</dbReference>
<dbReference type="FunFam" id="3.10.250.10:FF:000009">
    <property type="entry name" value="WC1"/>
    <property type="match status" value="1"/>
</dbReference>
<evidence type="ECO:0000313" key="18">
    <source>
        <dbReference type="RefSeq" id="XP_012368854.1"/>
    </source>
</evidence>
<dbReference type="FunFam" id="3.10.250.10:FF:000012">
    <property type="entry name" value="CD163 molecule like 1"/>
    <property type="match status" value="1"/>
</dbReference>
<dbReference type="FunFam" id="3.10.250.10:FF:000016">
    <property type="entry name" value="Scavenger receptor cysteine-rich protein type 12"/>
    <property type="match status" value="1"/>
</dbReference>
<keyword evidence="7" id="KW-0677">Repeat</keyword>
<feature type="domain" description="SRCR" evidence="16">
    <location>
        <begin position="656"/>
        <end position="756"/>
    </location>
</feature>
<feature type="disulfide bond" evidence="12">
    <location>
        <begin position="808"/>
        <end position="872"/>
    </location>
</feature>
<keyword evidence="5 14" id="KW-0812">Transmembrane</keyword>
<dbReference type="PROSITE" id="PS51257">
    <property type="entry name" value="PROKAR_LIPOPROTEIN"/>
    <property type="match status" value="1"/>
</dbReference>
<evidence type="ECO:0000256" key="6">
    <source>
        <dbReference type="ARBA" id="ARBA00022729"/>
    </source>
</evidence>
<dbReference type="InterPro" id="IPR001190">
    <property type="entry name" value="SRCR"/>
</dbReference>
<dbReference type="InterPro" id="IPR036772">
    <property type="entry name" value="SRCR-like_dom_sf"/>
</dbReference>
<evidence type="ECO:0000256" key="4">
    <source>
        <dbReference type="ARBA" id="ARBA00022525"/>
    </source>
</evidence>
<feature type="transmembrane region" description="Helical" evidence="14">
    <location>
        <begin position="918"/>
        <end position="937"/>
    </location>
</feature>
<accession>A0A6P3V9R2</accession>
<dbReference type="PRINTS" id="PR00258">
    <property type="entry name" value="SPERACTRCPTR"/>
</dbReference>
<feature type="domain" description="SRCR" evidence="16">
    <location>
        <begin position="238"/>
        <end position="336"/>
    </location>
</feature>
<evidence type="ECO:0000256" key="7">
    <source>
        <dbReference type="ARBA" id="ARBA00022737"/>
    </source>
</evidence>
<evidence type="ECO:0000313" key="17">
    <source>
        <dbReference type="Proteomes" id="UP000515203"/>
    </source>
</evidence>
<dbReference type="GO" id="GO:0005576">
    <property type="term" value="C:extracellular region"/>
    <property type="evidence" value="ECO:0007669"/>
    <property type="project" value="UniProtKB-SubCell"/>
</dbReference>
<dbReference type="RefSeq" id="XP_012368854.1">
    <property type="nucleotide sequence ID" value="XM_012513400.1"/>
</dbReference>
<dbReference type="FunFam" id="3.10.250.10:FF:000004">
    <property type="entry name" value="Scavenger receptor cysteine-rich type 1 protein M130"/>
    <property type="match status" value="1"/>
</dbReference>
<evidence type="ECO:0000256" key="12">
    <source>
        <dbReference type="PROSITE-ProRule" id="PRU00196"/>
    </source>
</evidence>
<feature type="signal peptide" evidence="15">
    <location>
        <begin position="1"/>
        <end position="23"/>
    </location>
</feature>
<feature type="domain" description="SRCR" evidence="16">
    <location>
        <begin position="28"/>
        <end position="129"/>
    </location>
</feature>
<feature type="disulfide bond" evidence="12">
    <location>
        <begin position="378"/>
        <end position="439"/>
    </location>
</feature>
<keyword evidence="8 14" id="KW-1133">Transmembrane helix</keyword>
<keyword evidence="17" id="KW-1185">Reference proteome</keyword>
<feature type="disulfide bond" evidence="12">
    <location>
        <begin position="202"/>
        <end position="212"/>
    </location>
</feature>
<evidence type="ECO:0000256" key="5">
    <source>
        <dbReference type="ARBA" id="ARBA00022692"/>
    </source>
</evidence>
<sequence>MRLGAAQSWLLFLACWMFPPGLAGEKSLSLLGGGNHCEGLLQVQYSESQGPVCGDHWGLEEGSVICAQLGCGPVISTSQYVLRPEEMGPLWLYGTQCQGEEASLWQCSLGDWRAISGCNCQCVVVIICSGGTSRPIRLAAGGSPCAGIPELTNPDNSTMRCDLQKEEVSVLCRQLECGSALQWSRAHPQGRPGSPEQRVVTCQGTEPSLLHCKTNLNFLDQCDLPAYAEVVCTGHVEARLVGSEDLCAGRLEIQRGLTWGTVCDRDLDLPTAHVVCRELHCGTAVSVLGGAHFGQGSGPVWTEAFRCAGNELLLFHCPGEPGSQCTHDQDAGLRCSGERFRLVDGSSPCEGRVELQVQGVWAPLCATHWGLVDATVLCHQLNCGNVVATPRGGRYGYGDAPIWPDVFHCVGTEPHLLSCPSSTLGAKPCAQGNSASASCSGLPGALRLRDGQSRCDGRVEVSLDGVWGRVLDDAWDLRDASVVCRQLGCGEAQRAYDTTAPGLGAVPVGLSQVHCMGAESRLTQCDVSVSLLVPAGSSRDVGVVCTGSLRVRLAGGPGRCAGRVEVLQQGTWGTVCDDAWDLQDAHVVCEQLGCGRALSAPGAAHFGSGSGPIWMDELGCLGNESALWHCPSPGWGQHDCGHKEDAGVFCSEFTDLRLQNYGQPCAGRLEVFYNGTWGGVCQTLSATSLGILCGQLDCGPQGQLLARPESQPSPEIFWLASIQCRPRHDRFLWQCPSAPWDKHSCSRQEEAWILCAEKAEIPEDHDQTSNCSSTLSCPEEATLRVSGGEDECSGRVELWHSGSWGTVCDDSWDLADADVVCRQLGCGQATHAVKEAAFGPGSGPVWLDEVGCRGSEASLLDCLAESWGHSDCTHKEDAGVRCSGEPVIWRLRATASKSPSLAPPPVAEPWTLPETTCLILGCLLGLVFLVLVVQRCYSKAAYMASGLSEPLPSEGVYEDIEPVPVEEKEGPSVSGDPALEDYDDIEEPQEGHGEEAEEAEVSRVLLTPMGVHLCAVGFIVLFLLYCFYSESSIPIDAYI</sequence>
<keyword evidence="3" id="KW-1003">Cell membrane</keyword>
<dbReference type="Pfam" id="PF00530">
    <property type="entry name" value="SRCR"/>
    <property type="match status" value="8"/>
</dbReference>
<feature type="domain" description="SRCR" evidence="16">
    <location>
        <begin position="340"/>
        <end position="440"/>
    </location>
</feature>
<feature type="compositionally biased region" description="Acidic residues" evidence="13">
    <location>
        <begin position="978"/>
        <end position="988"/>
    </location>
</feature>
<evidence type="ECO:0000259" key="16">
    <source>
        <dbReference type="PROSITE" id="PS50287"/>
    </source>
</evidence>
<dbReference type="InParanoid" id="A0A6P3V9R2"/>
<feature type="region of interest" description="Disordered" evidence="13">
    <location>
        <begin position="964"/>
        <end position="999"/>
    </location>
</feature>
<feature type="domain" description="SRCR" evidence="16">
    <location>
        <begin position="446"/>
        <end position="546"/>
    </location>
</feature>
<dbReference type="PROSITE" id="PS00420">
    <property type="entry name" value="SRCR_1"/>
    <property type="match status" value="2"/>
</dbReference>
<feature type="disulfide bond" evidence="12">
    <location>
        <begin position="681"/>
        <end position="745"/>
    </location>
</feature>
<comment type="subcellular location">
    <subcellularLocation>
        <location evidence="1">Cell membrane</location>
        <topology evidence="1">Single-pass type I membrane protein</topology>
    </subcellularLocation>
    <subcellularLocation>
        <location evidence="2">Secreted</location>
    </subcellularLocation>
</comment>
<reference evidence="18" key="1">
    <citation type="submission" date="2025-08" db="UniProtKB">
        <authorList>
            <consortium name="RefSeq"/>
        </authorList>
    </citation>
    <scope>IDENTIFICATION</scope>
</reference>
<dbReference type="Proteomes" id="UP000515203">
    <property type="component" value="Unplaced"/>
</dbReference>
<keyword evidence="6 15" id="KW-0732">Signal</keyword>
<feature type="disulfide bond" evidence="12">
    <location>
        <begin position="852"/>
        <end position="862"/>
    </location>
</feature>
<dbReference type="PANTHER" id="PTHR19331">
    <property type="entry name" value="SCAVENGER RECEPTOR DOMAIN-CONTAINING"/>
    <property type="match status" value="1"/>
</dbReference>
<proteinExistence type="predicted"/>
<dbReference type="PANTHER" id="PTHR19331:SF468">
    <property type="entry name" value="SCAVENGER RECEPTOR CYSTEINE-RICH TYPE 1 PROTEIN M160"/>
    <property type="match status" value="1"/>
</dbReference>
<dbReference type="AlphaFoldDB" id="A0A6P3V9R2"/>
<evidence type="ECO:0000256" key="15">
    <source>
        <dbReference type="SAM" id="SignalP"/>
    </source>
</evidence>
<feature type="disulfide bond" evidence="12">
    <location>
        <begin position="515"/>
        <end position="525"/>
    </location>
</feature>
<protein>
    <submittedName>
        <fullName evidence="18">Scavenger receptor cysteine-rich domain-containing protein SCART1-like</fullName>
    </submittedName>
</protein>
<gene>
    <name evidence="18" type="primary">LOC105740885</name>
</gene>
<dbReference type="Gene3D" id="3.10.250.10">
    <property type="entry name" value="SRCR-like domain"/>
    <property type="match status" value="8"/>
</dbReference>
<dbReference type="OrthoDB" id="536948at2759"/>
<dbReference type="PROSITE" id="PS50287">
    <property type="entry name" value="SRCR_2"/>
    <property type="match status" value="8"/>
</dbReference>
<feature type="disulfide bond" evidence="12">
    <location>
        <begin position="97"/>
        <end position="107"/>
    </location>
</feature>
<keyword evidence="9 14" id="KW-0472">Membrane</keyword>
<comment type="caution">
    <text evidence="12">Lacks conserved residue(s) required for the propagation of feature annotation.</text>
</comment>
<feature type="transmembrane region" description="Helical" evidence="14">
    <location>
        <begin position="1004"/>
        <end position="1025"/>
    </location>
</feature>
<evidence type="ECO:0000256" key="13">
    <source>
        <dbReference type="SAM" id="MobiDB-lite"/>
    </source>
</evidence>
<evidence type="ECO:0000256" key="11">
    <source>
        <dbReference type="ARBA" id="ARBA00023180"/>
    </source>
</evidence>